<keyword evidence="2" id="KW-0732">Signal</keyword>
<sequence>MRTLAGTLSAALWAAAAAVSAVAAAPQNWVVGTANHAFQPVVTTVHPGDTVTFVFQSARRIVQTVGDSCTENKSGWDSGTHDPGAIVTYTPPGVGTFYFTSASAGASDCYTGMRARIVVVPLPAPTTASAPKQTTAQSQAASATSPGKPGGPVASATATTTSTATSSGQGHQNNLADQPSETNFQGFDPVAHGTNLPNTGAAWTAASGASAAAAAVAAAVGMAAALA</sequence>
<protein>
    <recommendedName>
        <fullName evidence="5">Phytocyanin domain-containing protein</fullName>
    </recommendedName>
</protein>
<proteinExistence type="predicted"/>
<feature type="compositionally biased region" description="Low complexity" evidence="1">
    <location>
        <begin position="125"/>
        <end position="146"/>
    </location>
</feature>
<feature type="chain" id="PRO_5045245745" description="Phytocyanin domain-containing protein" evidence="2">
    <location>
        <begin position="25"/>
        <end position="227"/>
    </location>
</feature>
<comment type="caution">
    <text evidence="3">The sequence shown here is derived from an EMBL/GenBank/DDBJ whole genome shotgun (WGS) entry which is preliminary data.</text>
</comment>
<keyword evidence="4" id="KW-1185">Reference proteome</keyword>
<evidence type="ECO:0000313" key="4">
    <source>
        <dbReference type="Proteomes" id="UP001527925"/>
    </source>
</evidence>
<accession>A0ABR4MXY6</accession>
<reference evidence="3 4" key="1">
    <citation type="submission" date="2023-09" db="EMBL/GenBank/DDBJ databases">
        <title>Pangenome analysis of Batrachochytrium dendrobatidis and related Chytrids.</title>
        <authorList>
            <person name="Yacoub M.N."/>
            <person name="Stajich J.E."/>
            <person name="James T.Y."/>
        </authorList>
    </citation>
    <scope>NUCLEOTIDE SEQUENCE [LARGE SCALE GENOMIC DNA]</scope>
    <source>
        <strain evidence="3 4">JEL0888</strain>
    </source>
</reference>
<gene>
    <name evidence="3" type="ORF">HK105_208409</name>
</gene>
<evidence type="ECO:0008006" key="5">
    <source>
        <dbReference type="Google" id="ProtNLM"/>
    </source>
</evidence>
<dbReference type="EMBL" id="JADGIZ020000076">
    <property type="protein sequence ID" value="KAL2912131.1"/>
    <property type="molecule type" value="Genomic_DNA"/>
</dbReference>
<dbReference type="InterPro" id="IPR008972">
    <property type="entry name" value="Cupredoxin"/>
</dbReference>
<organism evidence="3 4">
    <name type="scientific">Polyrhizophydium stewartii</name>
    <dbReference type="NCBI Taxonomy" id="2732419"/>
    <lineage>
        <taxon>Eukaryota</taxon>
        <taxon>Fungi</taxon>
        <taxon>Fungi incertae sedis</taxon>
        <taxon>Chytridiomycota</taxon>
        <taxon>Chytridiomycota incertae sedis</taxon>
        <taxon>Chytridiomycetes</taxon>
        <taxon>Rhizophydiales</taxon>
        <taxon>Rhizophydiales incertae sedis</taxon>
        <taxon>Polyrhizophydium</taxon>
    </lineage>
</organism>
<dbReference type="Proteomes" id="UP001527925">
    <property type="component" value="Unassembled WGS sequence"/>
</dbReference>
<feature type="signal peptide" evidence="2">
    <location>
        <begin position="1"/>
        <end position="24"/>
    </location>
</feature>
<evidence type="ECO:0000256" key="1">
    <source>
        <dbReference type="SAM" id="MobiDB-lite"/>
    </source>
</evidence>
<name>A0ABR4MXY6_9FUNG</name>
<dbReference type="Gene3D" id="2.60.40.420">
    <property type="entry name" value="Cupredoxins - blue copper proteins"/>
    <property type="match status" value="1"/>
</dbReference>
<feature type="region of interest" description="Disordered" evidence="1">
    <location>
        <begin position="125"/>
        <end position="195"/>
    </location>
</feature>
<evidence type="ECO:0000313" key="3">
    <source>
        <dbReference type="EMBL" id="KAL2912131.1"/>
    </source>
</evidence>
<dbReference type="SUPFAM" id="SSF49503">
    <property type="entry name" value="Cupredoxins"/>
    <property type="match status" value="1"/>
</dbReference>
<feature type="compositionally biased region" description="Low complexity" evidence="1">
    <location>
        <begin position="154"/>
        <end position="167"/>
    </location>
</feature>
<feature type="compositionally biased region" description="Polar residues" evidence="1">
    <location>
        <begin position="168"/>
        <end position="185"/>
    </location>
</feature>
<evidence type="ECO:0000256" key="2">
    <source>
        <dbReference type="SAM" id="SignalP"/>
    </source>
</evidence>